<keyword evidence="8 14" id="KW-0863">Zinc-finger</keyword>
<dbReference type="FunFam" id="3.30.40.10:FF:000475">
    <property type="entry name" value="RING-H2 finger protein ATL3"/>
    <property type="match status" value="1"/>
</dbReference>
<evidence type="ECO:0000256" key="6">
    <source>
        <dbReference type="ARBA" id="ARBA00022692"/>
    </source>
</evidence>
<feature type="compositionally biased region" description="Polar residues" evidence="15">
    <location>
        <begin position="177"/>
        <end position="197"/>
    </location>
</feature>
<evidence type="ECO:0000256" key="16">
    <source>
        <dbReference type="SAM" id="Phobius"/>
    </source>
</evidence>
<evidence type="ECO:0000256" key="2">
    <source>
        <dbReference type="ARBA" id="ARBA00004167"/>
    </source>
</evidence>
<dbReference type="PROSITE" id="PS50089">
    <property type="entry name" value="ZF_RING_2"/>
    <property type="match status" value="1"/>
</dbReference>
<dbReference type="Proteomes" id="UP001370490">
    <property type="component" value="Unassembled WGS sequence"/>
</dbReference>
<dbReference type="Gene3D" id="3.30.40.10">
    <property type="entry name" value="Zinc/RING finger domain, C3HC4 (zinc finger)"/>
    <property type="match status" value="1"/>
</dbReference>
<feature type="transmembrane region" description="Helical" evidence="16">
    <location>
        <begin position="24"/>
        <end position="50"/>
    </location>
</feature>
<dbReference type="GO" id="GO:0008270">
    <property type="term" value="F:zinc ion binding"/>
    <property type="evidence" value="ECO:0007669"/>
    <property type="project" value="UniProtKB-KW"/>
</dbReference>
<evidence type="ECO:0000256" key="13">
    <source>
        <dbReference type="ARBA" id="ARBA00024209"/>
    </source>
</evidence>
<comment type="pathway">
    <text evidence="3">Protein modification; protein ubiquitination.</text>
</comment>
<sequence length="302" mass="33243">MDNERSSPGTLTVKPDEYALSGKIMLSAIIVLFAVVFLMACLHIYARWYLLSARRRIRRNRRRSHLVFYFDSNNNPATAAATRGLDMAVLKALPVFQYSGKDNSDPIECAVCLSEFEENETGRVLPKCKHTFHIGCIDMWFYSHSTCPLCRCPVEAPENPVEVVVSVTIDEPVLNDPGSSSGCANDGQNSGPVESSGAETVSFWAKRKPGVSVDVPRRNESFCLSEDESGLSSPASQSFKSPGSRMLSLKRILSRDRKAVAVSPSPVPSPSRTISCCSVIESDIERGREETQEARVDELMGK</sequence>
<evidence type="ECO:0000256" key="11">
    <source>
        <dbReference type="ARBA" id="ARBA00022989"/>
    </source>
</evidence>
<feature type="region of interest" description="Disordered" evidence="15">
    <location>
        <begin position="174"/>
        <end position="197"/>
    </location>
</feature>
<evidence type="ECO:0000256" key="8">
    <source>
        <dbReference type="ARBA" id="ARBA00022771"/>
    </source>
</evidence>
<keyword evidence="6 16" id="KW-0812">Transmembrane</keyword>
<dbReference type="EC" id="2.3.2.27" evidence="4"/>
<evidence type="ECO:0000256" key="9">
    <source>
        <dbReference type="ARBA" id="ARBA00022786"/>
    </source>
</evidence>
<dbReference type="GO" id="GO:0016567">
    <property type="term" value="P:protein ubiquitination"/>
    <property type="evidence" value="ECO:0007669"/>
    <property type="project" value="InterPro"/>
</dbReference>
<evidence type="ECO:0000256" key="5">
    <source>
        <dbReference type="ARBA" id="ARBA00022679"/>
    </source>
</evidence>
<proteinExistence type="inferred from homology"/>
<accession>A0AAN8UNP3</accession>
<name>A0AAN8UNP3_9MAGN</name>
<evidence type="ECO:0000256" key="1">
    <source>
        <dbReference type="ARBA" id="ARBA00000900"/>
    </source>
</evidence>
<dbReference type="InterPro" id="IPR001841">
    <property type="entry name" value="Znf_RING"/>
</dbReference>
<dbReference type="Pfam" id="PF13639">
    <property type="entry name" value="zf-RING_2"/>
    <property type="match status" value="1"/>
</dbReference>
<keyword evidence="10" id="KW-0862">Zinc</keyword>
<evidence type="ECO:0000256" key="12">
    <source>
        <dbReference type="ARBA" id="ARBA00023136"/>
    </source>
</evidence>
<evidence type="ECO:0000256" key="7">
    <source>
        <dbReference type="ARBA" id="ARBA00022723"/>
    </source>
</evidence>
<keyword evidence="9" id="KW-0833">Ubl conjugation pathway</keyword>
<gene>
    <name evidence="18" type="ORF">RJ641_021068</name>
</gene>
<dbReference type="PANTHER" id="PTHR46913:SF1">
    <property type="entry name" value="RING-H2 FINGER PROTEIN ATL16"/>
    <property type="match status" value="1"/>
</dbReference>
<reference evidence="18 19" key="1">
    <citation type="submission" date="2023-12" db="EMBL/GenBank/DDBJ databases">
        <title>A high-quality genome assembly for Dillenia turbinata (Dilleniales).</title>
        <authorList>
            <person name="Chanderbali A."/>
        </authorList>
    </citation>
    <scope>NUCLEOTIDE SEQUENCE [LARGE SCALE GENOMIC DNA]</scope>
    <source>
        <strain evidence="18">LSX21</strain>
        <tissue evidence="18">Leaf</tissue>
    </source>
</reference>
<evidence type="ECO:0000256" key="3">
    <source>
        <dbReference type="ARBA" id="ARBA00004906"/>
    </source>
</evidence>
<keyword evidence="12 16" id="KW-0472">Membrane</keyword>
<comment type="subcellular location">
    <subcellularLocation>
        <location evidence="2">Membrane</location>
        <topology evidence="2">Single-pass membrane protein</topology>
    </subcellularLocation>
</comment>
<dbReference type="AlphaFoldDB" id="A0AAN8UNP3"/>
<evidence type="ECO:0000259" key="17">
    <source>
        <dbReference type="PROSITE" id="PS50089"/>
    </source>
</evidence>
<dbReference type="GO" id="GO:0061630">
    <property type="term" value="F:ubiquitin protein ligase activity"/>
    <property type="evidence" value="ECO:0007669"/>
    <property type="project" value="UniProtKB-EC"/>
</dbReference>
<feature type="domain" description="RING-type" evidence="17">
    <location>
        <begin position="109"/>
        <end position="151"/>
    </location>
</feature>
<comment type="caution">
    <text evidence="18">The sequence shown here is derived from an EMBL/GenBank/DDBJ whole genome shotgun (WGS) entry which is preliminary data.</text>
</comment>
<dbReference type="InterPro" id="IPR013083">
    <property type="entry name" value="Znf_RING/FYVE/PHD"/>
</dbReference>
<evidence type="ECO:0000313" key="18">
    <source>
        <dbReference type="EMBL" id="KAK6913747.1"/>
    </source>
</evidence>
<protein>
    <recommendedName>
        <fullName evidence="4">RING-type E3 ubiquitin transferase</fullName>
        <ecNumber evidence="4">2.3.2.27</ecNumber>
    </recommendedName>
</protein>
<comment type="catalytic activity">
    <reaction evidence="1">
        <text>S-ubiquitinyl-[E2 ubiquitin-conjugating enzyme]-L-cysteine + [acceptor protein]-L-lysine = [E2 ubiquitin-conjugating enzyme]-L-cysteine + N(6)-ubiquitinyl-[acceptor protein]-L-lysine.</text>
        <dbReference type="EC" id="2.3.2.27"/>
    </reaction>
</comment>
<keyword evidence="7" id="KW-0479">Metal-binding</keyword>
<evidence type="ECO:0000256" key="15">
    <source>
        <dbReference type="SAM" id="MobiDB-lite"/>
    </source>
</evidence>
<evidence type="ECO:0000256" key="4">
    <source>
        <dbReference type="ARBA" id="ARBA00012483"/>
    </source>
</evidence>
<dbReference type="GO" id="GO:0016020">
    <property type="term" value="C:membrane"/>
    <property type="evidence" value="ECO:0007669"/>
    <property type="project" value="UniProtKB-SubCell"/>
</dbReference>
<dbReference type="EMBL" id="JBAMMX010000026">
    <property type="protein sequence ID" value="KAK6913747.1"/>
    <property type="molecule type" value="Genomic_DNA"/>
</dbReference>
<dbReference type="SUPFAM" id="SSF57850">
    <property type="entry name" value="RING/U-box"/>
    <property type="match status" value="1"/>
</dbReference>
<evidence type="ECO:0000256" key="14">
    <source>
        <dbReference type="PROSITE-ProRule" id="PRU00175"/>
    </source>
</evidence>
<keyword evidence="11 16" id="KW-1133">Transmembrane helix</keyword>
<keyword evidence="19" id="KW-1185">Reference proteome</keyword>
<dbReference type="CDD" id="cd16461">
    <property type="entry name" value="RING-H2_EL5-like"/>
    <property type="match status" value="1"/>
</dbReference>
<dbReference type="PANTHER" id="PTHR46913">
    <property type="entry name" value="RING-H2 FINGER PROTEIN ATL16"/>
    <property type="match status" value="1"/>
</dbReference>
<keyword evidence="5" id="KW-0808">Transferase</keyword>
<comment type="similarity">
    <text evidence="13">Belongs to the RING-type zinc finger family. ATL subfamily.</text>
</comment>
<evidence type="ECO:0000256" key="10">
    <source>
        <dbReference type="ARBA" id="ARBA00022833"/>
    </source>
</evidence>
<organism evidence="18 19">
    <name type="scientific">Dillenia turbinata</name>
    <dbReference type="NCBI Taxonomy" id="194707"/>
    <lineage>
        <taxon>Eukaryota</taxon>
        <taxon>Viridiplantae</taxon>
        <taxon>Streptophyta</taxon>
        <taxon>Embryophyta</taxon>
        <taxon>Tracheophyta</taxon>
        <taxon>Spermatophyta</taxon>
        <taxon>Magnoliopsida</taxon>
        <taxon>eudicotyledons</taxon>
        <taxon>Gunneridae</taxon>
        <taxon>Pentapetalae</taxon>
        <taxon>Dilleniales</taxon>
        <taxon>Dilleniaceae</taxon>
        <taxon>Dillenia</taxon>
    </lineage>
</organism>
<evidence type="ECO:0000313" key="19">
    <source>
        <dbReference type="Proteomes" id="UP001370490"/>
    </source>
</evidence>
<dbReference type="SMART" id="SM00184">
    <property type="entry name" value="RING"/>
    <property type="match status" value="1"/>
</dbReference>
<dbReference type="InterPro" id="IPR044600">
    <property type="entry name" value="ATL1/ATL16-like"/>
</dbReference>